<feature type="transmembrane region" description="Helical" evidence="1">
    <location>
        <begin position="68"/>
        <end position="96"/>
    </location>
</feature>
<feature type="transmembrane region" description="Helical" evidence="1">
    <location>
        <begin position="138"/>
        <end position="160"/>
    </location>
</feature>
<reference evidence="4 5" key="1">
    <citation type="submission" date="2020-03" db="EMBL/GenBank/DDBJ databases">
        <title>Soil Listeria distribution.</title>
        <authorList>
            <person name="Liao J."/>
            <person name="Wiedmann M."/>
        </authorList>
    </citation>
    <scope>NUCLEOTIDE SEQUENCE [LARGE SCALE GENOMIC DNA]</scope>
    <source>
        <strain evidence="2 4">FSL L7-0978</strain>
        <strain evidence="3 5">FSL L7-0990</strain>
    </source>
</reference>
<dbReference type="RefSeq" id="WP_185487189.1">
    <property type="nucleotide sequence ID" value="NZ_JAARVC010000010.1"/>
</dbReference>
<evidence type="ECO:0000256" key="1">
    <source>
        <dbReference type="SAM" id="Phobius"/>
    </source>
</evidence>
<evidence type="ECO:0000313" key="4">
    <source>
        <dbReference type="Proteomes" id="UP000539064"/>
    </source>
</evidence>
<feature type="transmembrane region" description="Helical" evidence="1">
    <location>
        <begin position="30"/>
        <end position="48"/>
    </location>
</feature>
<dbReference type="Proteomes" id="UP000548082">
    <property type="component" value="Unassembled WGS sequence"/>
</dbReference>
<comment type="caution">
    <text evidence="2">The sequence shown here is derived from an EMBL/GenBank/DDBJ whole genome shotgun (WGS) entry which is preliminary data.</text>
</comment>
<name>A0A7X0XYN6_9LIST</name>
<evidence type="ECO:0000313" key="5">
    <source>
        <dbReference type="Proteomes" id="UP000548082"/>
    </source>
</evidence>
<dbReference type="EMBL" id="JAARVG010000011">
    <property type="protein sequence ID" value="MBC1794178.1"/>
    <property type="molecule type" value="Genomic_DNA"/>
</dbReference>
<dbReference type="Proteomes" id="UP000539064">
    <property type="component" value="Unassembled WGS sequence"/>
</dbReference>
<accession>A0A7X0XYN6</accession>
<protein>
    <recommendedName>
        <fullName evidence="6">Yip1 domain-containing protein</fullName>
    </recommendedName>
</protein>
<organism evidence="2 4">
    <name type="scientific">Listeria booriae</name>
    <dbReference type="NCBI Taxonomy" id="1552123"/>
    <lineage>
        <taxon>Bacteria</taxon>
        <taxon>Bacillati</taxon>
        <taxon>Bacillota</taxon>
        <taxon>Bacilli</taxon>
        <taxon>Bacillales</taxon>
        <taxon>Listeriaceae</taxon>
        <taxon>Listeria</taxon>
    </lineage>
</organism>
<sequence>MIKNYFTFIGTTITRPVRASLHAEHGAGKFGLFNMILFVLCLTLQYSWNVRNAILESLQNYPVIQKVITTIFVSSGQVFAYIVVMMLLNITVIWLCTRYIMGIKEATFFKCAAGLGGLITVPFLIIIISILATWFMSAFLSLLLCMVALMFLPFATMYFIIGHFEKSRVDVYWISILVFILVAIITMAGMILLVQVFTSNVQEFIQQVHQIINERTQDLKGLLK</sequence>
<evidence type="ECO:0008006" key="6">
    <source>
        <dbReference type="Google" id="ProtNLM"/>
    </source>
</evidence>
<feature type="transmembrane region" description="Helical" evidence="1">
    <location>
        <begin position="108"/>
        <end position="132"/>
    </location>
</feature>
<keyword evidence="1" id="KW-0472">Membrane</keyword>
<evidence type="ECO:0000313" key="2">
    <source>
        <dbReference type="EMBL" id="MBC1794178.1"/>
    </source>
</evidence>
<evidence type="ECO:0000313" key="3">
    <source>
        <dbReference type="EMBL" id="MBC1795772.1"/>
    </source>
</evidence>
<keyword evidence="1" id="KW-1133">Transmembrane helix</keyword>
<proteinExistence type="predicted"/>
<dbReference type="AlphaFoldDB" id="A0A7X0XYN6"/>
<feature type="transmembrane region" description="Helical" evidence="1">
    <location>
        <begin position="172"/>
        <end position="197"/>
    </location>
</feature>
<dbReference type="EMBL" id="JAARVD010000002">
    <property type="protein sequence ID" value="MBC1795772.1"/>
    <property type="molecule type" value="Genomic_DNA"/>
</dbReference>
<gene>
    <name evidence="2" type="ORF">HCA52_12160</name>
    <name evidence="3" type="ORF">HCA55_03495</name>
</gene>
<keyword evidence="1" id="KW-0812">Transmembrane</keyword>